<proteinExistence type="predicted"/>
<dbReference type="Proteomes" id="UP000634136">
    <property type="component" value="Unassembled WGS sequence"/>
</dbReference>
<evidence type="ECO:0000313" key="2">
    <source>
        <dbReference type="Proteomes" id="UP000634136"/>
    </source>
</evidence>
<evidence type="ECO:0000313" key="1">
    <source>
        <dbReference type="EMBL" id="KAF7835932.1"/>
    </source>
</evidence>
<keyword evidence="1" id="KW-0472">Membrane</keyword>
<sequence length="93" mass="10288">MEITLDGTLMKMTMFMVIQALVYLILSSSSAIFSNTNKRSNSFKPARSASVRRILAVLADFSPEGESSPNYSSKCINFSSDSYMHVTNVYSLS</sequence>
<dbReference type="AlphaFoldDB" id="A0A834X1N9"/>
<name>A0A834X1N9_9FABA</name>
<dbReference type="PANTHER" id="PTHR34268">
    <property type="entry name" value="OS01G0321850 PROTEIN"/>
    <property type="match status" value="1"/>
</dbReference>
<keyword evidence="1" id="KW-0812">Transmembrane</keyword>
<comment type="caution">
    <text evidence="1">The sequence shown here is derived from an EMBL/GenBank/DDBJ whole genome shotgun (WGS) entry which is preliminary data.</text>
</comment>
<protein>
    <submittedName>
        <fullName evidence="1">Putative transmembrane protein</fullName>
    </submittedName>
</protein>
<keyword evidence="2" id="KW-1185">Reference proteome</keyword>
<dbReference type="PANTHER" id="PTHR34268:SF8">
    <property type="entry name" value="FAE DOMAIN-CONTAINING PROTEIN"/>
    <property type="match status" value="1"/>
</dbReference>
<organism evidence="1 2">
    <name type="scientific">Senna tora</name>
    <dbReference type="NCBI Taxonomy" id="362788"/>
    <lineage>
        <taxon>Eukaryota</taxon>
        <taxon>Viridiplantae</taxon>
        <taxon>Streptophyta</taxon>
        <taxon>Embryophyta</taxon>
        <taxon>Tracheophyta</taxon>
        <taxon>Spermatophyta</taxon>
        <taxon>Magnoliopsida</taxon>
        <taxon>eudicotyledons</taxon>
        <taxon>Gunneridae</taxon>
        <taxon>Pentapetalae</taxon>
        <taxon>rosids</taxon>
        <taxon>fabids</taxon>
        <taxon>Fabales</taxon>
        <taxon>Fabaceae</taxon>
        <taxon>Caesalpinioideae</taxon>
        <taxon>Cassia clade</taxon>
        <taxon>Senna</taxon>
    </lineage>
</organism>
<dbReference type="EMBL" id="JAAIUW010000004">
    <property type="protein sequence ID" value="KAF7835932.1"/>
    <property type="molecule type" value="Genomic_DNA"/>
</dbReference>
<dbReference type="OrthoDB" id="999321at2759"/>
<accession>A0A834X1N9</accession>
<gene>
    <name evidence="1" type="ORF">G2W53_010791</name>
</gene>
<reference evidence="1" key="1">
    <citation type="submission" date="2020-09" db="EMBL/GenBank/DDBJ databases">
        <title>Genome-Enabled Discovery of Anthraquinone Biosynthesis in Senna tora.</title>
        <authorList>
            <person name="Kang S.-H."/>
            <person name="Pandey R.P."/>
            <person name="Lee C.-M."/>
            <person name="Sim J.-S."/>
            <person name="Jeong J.-T."/>
            <person name="Choi B.-S."/>
            <person name="Jung M."/>
            <person name="Ginzburg D."/>
            <person name="Zhao K."/>
            <person name="Won S.Y."/>
            <person name="Oh T.-J."/>
            <person name="Yu Y."/>
            <person name="Kim N.-H."/>
            <person name="Lee O.R."/>
            <person name="Lee T.-H."/>
            <person name="Bashyal P."/>
            <person name="Kim T.-S."/>
            <person name="Lee W.-H."/>
            <person name="Kawkins C."/>
            <person name="Kim C.-K."/>
            <person name="Kim J.S."/>
            <person name="Ahn B.O."/>
            <person name="Rhee S.Y."/>
            <person name="Sohng J.K."/>
        </authorList>
    </citation>
    <scope>NUCLEOTIDE SEQUENCE</scope>
    <source>
        <tissue evidence="1">Leaf</tissue>
    </source>
</reference>